<dbReference type="GeneID" id="28844269"/>
<dbReference type="Gene3D" id="1.25.40.10">
    <property type="entry name" value="Tetratricopeptide repeat domain"/>
    <property type="match status" value="1"/>
</dbReference>
<dbReference type="EMBL" id="LSBJ02000001">
    <property type="protein sequence ID" value="OAQ72156.1"/>
    <property type="molecule type" value="Genomic_DNA"/>
</dbReference>
<dbReference type="KEGG" id="pchm:VFPPC_00202"/>
<evidence type="ECO:0000313" key="2">
    <source>
        <dbReference type="Proteomes" id="UP000078397"/>
    </source>
</evidence>
<gene>
    <name evidence="1" type="ORF">VFPPC_00202</name>
</gene>
<protein>
    <recommendedName>
        <fullName evidence="3">Tetratricopeptide repeat domain-containing protein</fullName>
    </recommendedName>
</protein>
<keyword evidence="2" id="KW-1185">Reference proteome</keyword>
<evidence type="ECO:0000313" key="1">
    <source>
        <dbReference type="EMBL" id="OAQ72156.1"/>
    </source>
</evidence>
<organism evidence="1 2">
    <name type="scientific">Pochonia chlamydosporia 170</name>
    <dbReference type="NCBI Taxonomy" id="1380566"/>
    <lineage>
        <taxon>Eukaryota</taxon>
        <taxon>Fungi</taxon>
        <taxon>Dikarya</taxon>
        <taxon>Ascomycota</taxon>
        <taxon>Pezizomycotina</taxon>
        <taxon>Sordariomycetes</taxon>
        <taxon>Hypocreomycetidae</taxon>
        <taxon>Hypocreales</taxon>
        <taxon>Clavicipitaceae</taxon>
        <taxon>Pochonia</taxon>
    </lineage>
</organism>
<sequence>MTEAPKKEYPKFSWDHDVPDIPFWKDLPFTTARNFLKCFSDEELAAMSFPDTMPKDEKWRLLLSRLQQKEAETIAQHAPTPLHEANQDVWMNLVLGRYTMHMELKEYEPVEAALKEMTDHGSYNNKMAGKNMLADLYAEYGRYKEAEAMGRDCLRWLREMPILGPQSPQALGCERRLMKAIWKQGRYEEAGAMQDEMRSLVEGLPGTKFEKYLDDERRMLAEMIAMLERWRNEQTGEGAA</sequence>
<dbReference type="AlphaFoldDB" id="A0A179G2T2"/>
<reference evidence="1 2" key="1">
    <citation type="journal article" date="2016" name="PLoS Pathog.">
        <title>Biosynthesis of antibiotic leucinostatins in bio-control fungus Purpureocillium lilacinum and their inhibition on phytophthora revealed by genome mining.</title>
        <authorList>
            <person name="Wang G."/>
            <person name="Liu Z."/>
            <person name="Lin R."/>
            <person name="Li E."/>
            <person name="Mao Z."/>
            <person name="Ling J."/>
            <person name="Yang Y."/>
            <person name="Yin W.B."/>
            <person name="Xie B."/>
        </authorList>
    </citation>
    <scope>NUCLEOTIDE SEQUENCE [LARGE SCALE GENOMIC DNA]</scope>
    <source>
        <strain evidence="1">170</strain>
    </source>
</reference>
<evidence type="ECO:0008006" key="3">
    <source>
        <dbReference type="Google" id="ProtNLM"/>
    </source>
</evidence>
<dbReference type="OrthoDB" id="4473276at2759"/>
<dbReference type="SUPFAM" id="SSF48452">
    <property type="entry name" value="TPR-like"/>
    <property type="match status" value="1"/>
</dbReference>
<dbReference type="RefSeq" id="XP_018148239.1">
    <property type="nucleotide sequence ID" value="XM_018280275.1"/>
</dbReference>
<accession>A0A179G2T2</accession>
<name>A0A179G2T2_METCM</name>
<comment type="caution">
    <text evidence="1">The sequence shown here is derived from an EMBL/GenBank/DDBJ whole genome shotgun (WGS) entry which is preliminary data.</text>
</comment>
<dbReference type="Proteomes" id="UP000078397">
    <property type="component" value="Unassembled WGS sequence"/>
</dbReference>
<proteinExistence type="predicted"/>
<dbReference type="InterPro" id="IPR011990">
    <property type="entry name" value="TPR-like_helical_dom_sf"/>
</dbReference>